<evidence type="ECO:0000256" key="1">
    <source>
        <dbReference type="ARBA" id="ARBA00022723"/>
    </source>
</evidence>
<protein>
    <submittedName>
        <fullName evidence="4">M20/M25/M40 family metallo-hydrolase</fullName>
    </submittedName>
</protein>
<dbReference type="Pfam" id="PF07687">
    <property type="entry name" value="M20_dimer"/>
    <property type="match status" value="1"/>
</dbReference>
<comment type="caution">
    <text evidence="4">The sequence shown here is derived from an EMBL/GenBank/DDBJ whole genome shotgun (WGS) entry which is preliminary data.</text>
</comment>
<sequence length="388" mass="42703">MLTPKAEAYLEECRQEAVDLLIRLAQIPAPSNQEEKRAVFCREWLEKNGAQGVYVDEALNVIYPVIKDGEPLEKQQLAVYAAHTDVVFPDLTPLPLTVDGNLICCPGVGDDTACLTALLIAARFVARELRQGSLKLKNKGVLFVCNSGEEGLGNLKGSREICRAFGKQMKEFITLDGPMDKLVTRAVGSMRYQVEIRTRGGHSYGDFGQPNAIARMAELIAKLYQIPVPKGAKTTFNVGTISGGTSVNTIAQQAQMLYEFRSESRDNLKYMEEQFMELIHQAEDMEDMEVSLTLVGERPCGGDVEEEAQEELLDRARRTVQEIVGVKPQESAGSTDCNIPLSLGIPSVCAGAYYGKGAHTREEYVEMSSLLDGCRLALSLVLDHFTVE</sequence>
<dbReference type="GO" id="GO:0016787">
    <property type="term" value="F:hydrolase activity"/>
    <property type="evidence" value="ECO:0007669"/>
    <property type="project" value="UniProtKB-KW"/>
</dbReference>
<dbReference type="SUPFAM" id="SSF53187">
    <property type="entry name" value="Zn-dependent exopeptidases"/>
    <property type="match status" value="1"/>
</dbReference>
<dbReference type="AlphaFoldDB" id="A0A9D2PVK6"/>
<dbReference type="InterPro" id="IPR050072">
    <property type="entry name" value="Peptidase_M20A"/>
</dbReference>
<dbReference type="Gene3D" id="3.40.630.10">
    <property type="entry name" value="Zn peptidases"/>
    <property type="match status" value="1"/>
</dbReference>
<dbReference type="InterPro" id="IPR002933">
    <property type="entry name" value="Peptidase_M20"/>
</dbReference>
<organism evidence="4 5">
    <name type="scientific">Candidatus Enterocloster excrementigallinarum</name>
    <dbReference type="NCBI Taxonomy" id="2838558"/>
    <lineage>
        <taxon>Bacteria</taxon>
        <taxon>Bacillati</taxon>
        <taxon>Bacillota</taxon>
        <taxon>Clostridia</taxon>
        <taxon>Lachnospirales</taxon>
        <taxon>Lachnospiraceae</taxon>
        <taxon>Enterocloster</taxon>
    </lineage>
</organism>
<name>A0A9D2PVK6_9FIRM</name>
<reference evidence="4" key="2">
    <citation type="submission" date="2021-04" db="EMBL/GenBank/DDBJ databases">
        <authorList>
            <person name="Gilroy R."/>
        </authorList>
    </citation>
    <scope>NUCLEOTIDE SEQUENCE</scope>
    <source>
        <strain evidence="4">CHK198-12963</strain>
    </source>
</reference>
<evidence type="ECO:0000259" key="3">
    <source>
        <dbReference type="Pfam" id="PF07687"/>
    </source>
</evidence>
<dbReference type="GO" id="GO:0046872">
    <property type="term" value="F:metal ion binding"/>
    <property type="evidence" value="ECO:0007669"/>
    <property type="project" value="UniProtKB-KW"/>
</dbReference>
<dbReference type="SUPFAM" id="SSF55031">
    <property type="entry name" value="Bacterial exopeptidase dimerisation domain"/>
    <property type="match status" value="1"/>
</dbReference>
<reference evidence="4" key="1">
    <citation type="journal article" date="2021" name="PeerJ">
        <title>Extensive microbial diversity within the chicken gut microbiome revealed by metagenomics and culture.</title>
        <authorList>
            <person name="Gilroy R."/>
            <person name="Ravi A."/>
            <person name="Getino M."/>
            <person name="Pursley I."/>
            <person name="Horton D.L."/>
            <person name="Alikhan N.F."/>
            <person name="Baker D."/>
            <person name="Gharbi K."/>
            <person name="Hall N."/>
            <person name="Watson M."/>
            <person name="Adriaenssens E.M."/>
            <person name="Foster-Nyarko E."/>
            <person name="Jarju S."/>
            <person name="Secka A."/>
            <person name="Antonio M."/>
            <person name="Oren A."/>
            <person name="Chaudhuri R.R."/>
            <person name="La Ragione R."/>
            <person name="Hildebrand F."/>
            <person name="Pallen M.J."/>
        </authorList>
    </citation>
    <scope>NUCLEOTIDE SEQUENCE</scope>
    <source>
        <strain evidence="4">CHK198-12963</strain>
    </source>
</reference>
<dbReference type="Pfam" id="PF01546">
    <property type="entry name" value="Peptidase_M20"/>
    <property type="match status" value="1"/>
</dbReference>
<keyword evidence="1" id="KW-0479">Metal-binding</keyword>
<dbReference type="InterPro" id="IPR011650">
    <property type="entry name" value="Peptidase_M20_dimer"/>
</dbReference>
<dbReference type="Proteomes" id="UP000823863">
    <property type="component" value="Unassembled WGS sequence"/>
</dbReference>
<feature type="domain" description="Peptidase M20 dimerisation" evidence="3">
    <location>
        <begin position="188"/>
        <end position="281"/>
    </location>
</feature>
<dbReference type="PANTHER" id="PTHR43808">
    <property type="entry name" value="ACETYLORNITHINE DEACETYLASE"/>
    <property type="match status" value="1"/>
</dbReference>
<proteinExistence type="predicted"/>
<dbReference type="Gene3D" id="3.30.70.360">
    <property type="match status" value="1"/>
</dbReference>
<evidence type="ECO:0000313" key="4">
    <source>
        <dbReference type="EMBL" id="HJC68047.1"/>
    </source>
</evidence>
<dbReference type="PANTHER" id="PTHR43808:SF17">
    <property type="entry name" value="PEPTIDASE M20"/>
    <property type="match status" value="1"/>
</dbReference>
<gene>
    <name evidence="4" type="ORF">H9931_15275</name>
</gene>
<dbReference type="InterPro" id="IPR036264">
    <property type="entry name" value="Bact_exopeptidase_dim_dom"/>
</dbReference>
<evidence type="ECO:0000313" key="5">
    <source>
        <dbReference type="Proteomes" id="UP000823863"/>
    </source>
</evidence>
<accession>A0A9D2PVK6</accession>
<dbReference type="EMBL" id="DWWB01000089">
    <property type="protein sequence ID" value="HJC68047.1"/>
    <property type="molecule type" value="Genomic_DNA"/>
</dbReference>
<evidence type="ECO:0000256" key="2">
    <source>
        <dbReference type="ARBA" id="ARBA00022801"/>
    </source>
</evidence>
<keyword evidence="2" id="KW-0378">Hydrolase</keyword>